<gene>
    <name evidence="2" type="ORF">NPIL_327001</name>
</gene>
<name>A0A8X6TZA1_NEPPI</name>
<protein>
    <submittedName>
        <fullName evidence="2">Uncharacterized protein</fullName>
    </submittedName>
</protein>
<reference evidence="2" key="1">
    <citation type="submission" date="2020-08" db="EMBL/GenBank/DDBJ databases">
        <title>Multicomponent nature underlies the extraordinary mechanical properties of spider dragline silk.</title>
        <authorList>
            <person name="Kono N."/>
            <person name="Nakamura H."/>
            <person name="Mori M."/>
            <person name="Yoshida Y."/>
            <person name="Ohtoshi R."/>
            <person name="Malay A.D."/>
            <person name="Moran D.A.P."/>
            <person name="Tomita M."/>
            <person name="Numata K."/>
            <person name="Arakawa K."/>
        </authorList>
    </citation>
    <scope>NUCLEOTIDE SEQUENCE</scope>
</reference>
<dbReference type="EMBL" id="BMAW01114502">
    <property type="protein sequence ID" value="GFT62027.1"/>
    <property type="molecule type" value="Genomic_DNA"/>
</dbReference>
<dbReference type="OrthoDB" id="8360084at2759"/>
<dbReference type="AlphaFoldDB" id="A0A8X6TZA1"/>
<sequence>MNVHRIVVFAHLKRITEHNSHSLAGEPSGSSISNGRQAKNDRLRQLAGVGTKREEVKLPASVAKSRFTAFLASATPWESYFKDNPRTTRMINCLGSYWGQTNFRTRVIRRT</sequence>
<comment type="caution">
    <text evidence="2">The sequence shown here is derived from an EMBL/GenBank/DDBJ whole genome shotgun (WGS) entry which is preliminary data.</text>
</comment>
<dbReference type="Proteomes" id="UP000887013">
    <property type="component" value="Unassembled WGS sequence"/>
</dbReference>
<proteinExistence type="predicted"/>
<keyword evidence="3" id="KW-1185">Reference proteome</keyword>
<accession>A0A8X6TZA1</accession>
<feature type="compositionally biased region" description="Polar residues" evidence="1">
    <location>
        <begin position="28"/>
        <end position="37"/>
    </location>
</feature>
<evidence type="ECO:0000256" key="1">
    <source>
        <dbReference type="SAM" id="MobiDB-lite"/>
    </source>
</evidence>
<organism evidence="2 3">
    <name type="scientific">Nephila pilipes</name>
    <name type="common">Giant wood spider</name>
    <name type="synonym">Nephila maculata</name>
    <dbReference type="NCBI Taxonomy" id="299642"/>
    <lineage>
        <taxon>Eukaryota</taxon>
        <taxon>Metazoa</taxon>
        <taxon>Ecdysozoa</taxon>
        <taxon>Arthropoda</taxon>
        <taxon>Chelicerata</taxon>
        <taxon>Arachnida</taxon>
        <taxon>Araneae</taxon>
        <taxon>Araneomorphae</taxon>
        <taxon>Entelegynae</taxon>
        <taxon>Araneoidea</taxon>
        <taxon>Nephilidae</taxon>
        <taxon>Nephila</taxon>
    </lineage>
</organism>
<feature type="region of interest" description="Disordered" evidence="1">
    <location>
        <begin position="20"/>
        <end position="48"/>
    </location>
</feature>
<evidence type="ECO:0000313" key="3">
    <source>
        <dbReference type="Proteomes" id="UP000887013"/>
    </source>
</evidence>
<evidence type="ECO:0000313" key="2">
    <source>
        <dbReference type="EMBL" id="GFT62027.1"/>
    </source>
</evidence>